<dbReference type="Pfam" id="PF06224">
    <property type="entry name" value="AlkZ-like"/>
    <property type="match status" value="1"/>
</dbReference>
<comment type="caution">
    <text evidence="1">The sequence shown here is derived from an EMBL/GenBank/DDBJ whole genome shotgun (WGS) entry which is preliminary data.</text>
</comment>
<dbReference type="GO" id="GO:0003677">
    <property type="term" value="F:DNA binding"/>
    <property type="evidence" value="ECO:0007669"/>
    <property type="project" value="UniProtKB-KW"/>
</dbReference>
<keyword evidence="2" id="KW-1185">Reference proteome</keyword>
<accession>A0A326UAE0</accession>
<organism evidence="1 2">
    <name type="scientific">Thermosporothrix hazakensis</name>
    <dbReference type="NCBI Taxonomy" id="644383"/>
    <lineage>
        <taxon>Bacteria</taxon>
        <taxon>Bacillati</taxon>
        <taxon>Chloroflexota</taxon>
        <taxon>Ktedonobacteria</taxon>
        <taxon>Ktedonobacterales</taxon>
        <taxon>Thermosporotrichaceae</taxon>
        <taxon>Thermosporothrix</taxon>
    </lineage>
</organism>
<dbReference type="RefSeq" id="WP_111320828.1">
    <property type="nucleotide sequence ID" value="NZ_BIFX01000002.1"/>
</dbReference>
<dbReference type="EMBL" id="QKUF01000004">
    <property type="protein sequence ID" value="PZW32618.1"/>
    <property type="molecule type" value="Genomic_DNA"/>
</dbReference>
<protein>
    <submittedName>
        <fullName evidence="1">Winged helix DNA-binding protein</fullName>
    </submittedName>
</protein>
<keyword evidence="1" id="KW-0238">DNA-binding</keyword>
<dbReference type="AlphaFoldDB" id="A0A326UAE0"/>
<proteinExistence type="predicted"/>
<dbReference type="Proteomes" id="UP000248806">
    <property type="component" value="Unassembled WGS sequence"/>
</dbReference>
<name>A0A326UAE0_THEHA</name>
<dbReference type="PANTHER" id="PTHR38479">
    <property type="entry name" value="LMO0824 PROTEIN"/>
    <property type="match status" value="1"/>
</dbReference>
<dbReference type="PANTHER" id="PTHR38479:SF2">
    <property type="entry name" value="WINGED HELIX DNA-BINDING DOMAIN-CONTAINING PROTEIN"/>
    <property type="match status" value="1"/>
</dbReference>
<evidence type="ECO:0000313" key="2">
    <source>
        <dbReference type="Proteomes" id="UP000248806"/>
    </source>
</evidence>
<reference evidence="1 2" key="1">
    <citation type="submission" date="2018-06" db="EMBL/GenBank/DDBJ databases">
        <title>Genomic Encyclopedia of Archaeal and Bacterial Type Strains, Phase II (KMG-II): from individual species to whole genera.</title>
        <authorList>
            <person name="Goeker M."/>
        </authorList>
    </citation>
    <scope>NUCLEOTIDE SEQUENCE [LARGE SCALE GENOMIC DNA]</scope>
    <source>
        <strain evidence="1 2">ATCC BAA-1881</strain>
    </source>
</reference>
<sequence length="366" mass="41755">MTRRLLTIRELNRATLARQHLLVRASLSPLELIRQLVAIQGQEPDAPYIGLWTRLQAFPRSELMQLLEAKQVVKSLSIRGTLHLLATEDYLRFHPVLQPVGSRHLHLVAAKTEGFDMQHMEGSMRAFLREQPRTRAQVQQKVGELYPRMGTAHMASSLSMYLALLHLPQSAAWGATGKRLLTEAVTWLGRAPVASPEAREELVLRYLAAFGPASVKDMQVWSGLSKMQEIFERLRSRLCTFRDEQGRELFDLPDAPRPVADVPAPVRFLPCFDNLILAHEERCRVVADQYRWVAIQGMNTFLLDGFVKGTWKTQRSGSTARLLIEPFATLSTRDRHELEVEGGRLLRWIDEDAERYEIQFEGGLRS</sequence>
<dbReference type="OrthoDB" id="57247at2"/>
<dbReference type="InterPro" id="IPR009351">
    <property type="entry name" value="AlkZ-like"/>
</dbReference>
<evidence type="ECO:0000313" key="1">
    <source>
        <dbReference type="EMBL" id="PZW32618.1"/>
    </source>
</evidence>
<gene>
    <name evidence="1" type="ORF">EI42_01710</name>
</gene>